<accession>A0ABW8ZVC7</accession>
<name>A0ABW8ZVC7_9BURK</name>
<evidence type="ECO:0000313" key="2">
    <source>
        <dbReference type="Proteomes" id="UP001629249"/>
    </source>
</evidence>
<reference evidence="1 2" key="1">
    <citation type="journal article" date="2024" name="Chem. Sci.">
        <title>Discovery of megapolipeptins by genome mining of a Burkholderiales bacteria collection.</title>
        <authorList>
            <person name="Paulo B.S."/>
            <person name="Recchia M.J.J."/>
            <person name="Lee S."/>
            <person name="Fergusson C.H."/>
            <person name="Romanowski S.B."/>
            <person name="Hernandez A."/>
            <person name="Krull N."/>
            <person name="Liu D.Y."/>
            <person name="Cavanagh H."/>
            <person name="Bos A."/>
            <person name="Gray C.A."/>
            <person name="Murphy B.T."/>
            <person name="Linington R.G."/>
            <person name="Eustaquio A.S."/>
        </authorList>
    </citation>
    <scope>NUCLEOTIDE SEQUENCE [LARGE SCALE GENOMIC DNA]</scope>
    <source>
        <strain evidence="1 2">RL16-012-BIC-B</strain>
    </source>
</reference>
<proteinExistence type="predicted"/>
<evidence type="ECO:0000313" key="1">
    <source>
        <dbReference type="EMBL" id="MFL9886765.1"/>
    </source>
</evidence>
<sequence>MEVALARGAQNAPDGAPRGLHTTFGAGRLIGAGSSGFFLNLPGGDIPHRENRIGLFSVRYEMSSFRVLVGNFAIVGTTGAAGGNQPAMKSDAESFDVVDRRNQGNAKFIFRDGSFEKAWDFCVLRLAIVAAPRQH</sequence>
<gene>
    <name evidence="1" type="ORF">PQR66_27240</name>
</gene>
<evidence type="ECO:0008006" key="3">
    <source>
        <dbReference type="Google" id="ProtNLM"/>
    </source>
</evidence>
<dbReference type="Proteomes" id="UP001629249">
    <property type="component" value="Unassembled WGS sequence"/>
</dbReference>
<organism evidence="1 2">
    <name type="scientific">Paraburkholderia agricolaris</name>
    <dbReference type="NCBI Taxonomy" id="2152888"/>
    <lineage>
        <taxon>Bacteria</taxon>
        <taxon>Pseudomonadati</taxon>
        <taxon>Pseudomonadota</taxon>
        <taxon>Betaproteobacteria</taxon>
        <taxon>Burkholderiales</taxon>
        <taxon>Burkholderiaceae</taxon>
        <taxon>Paraburkholderia</taxon>
    </lineage>
</organism>
<protein>
    <recommendedName>
        <fullName evidence="3">Dirigent protein</fullName>
    </recommendedName>
</protein>
<comment type="caution">
    <text evidence="1">The sequence shown here is derived from an EMBL/GenBank/DDBJ whole genome shotgun (WGS) entry which is preliminary data.</text>
</comment>
<keyword evidence="2" id="KW-1185">Reference proteome</keyword>
<dbReference type="RefSeq" id="WP_408330506.1">
    <property type="nucleotide sequence ID" value="NZ_JAQQFH010000015.1"/>
</dbReference>
<dbReference type="EMBL" id="JAQQFN010000023">
    <property type="protein sequence ID" value="MFL9886765.1"/>
    <property type="molecule type" value="Genomic_DNA"/>
</dbReference>